<dbReference type="Pfam" id="PF00630">
    <property type="entry name" value="Filamin"/>
    <property type="match status" value="2"/>
</dbReference>
<dbReference type="GO" id="GO:0051015">
    <property type="term" value="F:actin filament binding"/>
    <property type="evidence" value="ECO:0007669"/>
    <property type="project" value="InterPro"/>
</dbReference>
<dbReference type="Gene3D" id="1.10.418.10">
    <property type="entry name" value="Calponin-like domain"/>
    <property type="match status" value="1"/>
</dbReference>
<dbReference type="InterPro" id="IPR001298">
    <property type="entry name" value="Filamin/ABP280_rpt"/>
</dbReference>
<comment type="caution">
    <text evidence="7">The sequence shown here is derived from an EMBL/GenBank/DDBJ whole genome shotgun (WGS) entry which is preliminary data.</text>
</comment>
<evidence type="ECO:0000256" key="5">
    <source>
        <dbReference type="SAM" id="Phobius"/>
    </source>
</evidence>
<feature type="region of interest" description="Disordered" evidence="4">
    <location>
        <begin position="823"/>
        <end position="1009"/>
    </location>
</feature>
<dbReference type="EMBL" id="JAIZAY010000009">
    <property type="protein sequence ID" value="KAJ8036171.1"/>
    <property type="molecule type" value="Genomic_DNA"/>
</dbReference>
<feature type="compositionally biased region" description="Polar residues" evidence="4">
    <location>
        <begin position="872"/>
        <end position="886"/>
    </location>
</feature>
<evidence type="ECO:0000256" key="4">
    <source>
        <dbReference type="SAM" id="MobiDB-lite"/>
    </source>
</evidence>
<feature type="compositionally biased region" description="Basic and acidic residues" evidence="4">
    <location>
        <begin position="669"/>
        <end position="685"/>
    </location>
</feature>
<dbReference type="GO" id="GO:0030036">
    <property type="term" value="P:actin cytoskeleton organization"/>
    <property type="evidence" value="ECO:0007669"/>
    <property type="project" value="InterPro"/>
</dbReference>
<keyword evidence="5" id="KW-0472">Membrane</keyword>
<feature type="compositionally biased region" description="Basic and acidic residues" evidence="4">
    <location>
        <begin position="698"/>
        <end position="714"/>
    </location>
</feature>
<evidence type="ECO:0000256" key="3">
    <source>
        <dbReference type="PROSITE-ProRule" id="PRU00087"/>
    </source>
</evidence>
<feature type="compositionally biased region" description="Basic and acidic residues" evidence="4">
    <location>
        <begin position="920"/>
        <end position="948"/>
    </location>
</feature>
<organism evidence="7 8">
    <name type="scientific">Holothuria leucospilota</name>
    <name type="common">Black long sea cucumber</name>
    <name type="synonym">Mertensiothuria leucospilota</name>
    <dbReference type="NCBI Taxonomy" id="206669"/>
    <lineage>
        <taxon>Eukaryota</taxon>
        <taxon>Metazoa</taxon>
        <taxon>Echinodermata</taxon>
        <taxon>Eleutherozoa</taxon>
        <taxon>Echinozoa</taxon>
        <taxon>Holothuroidea</taxon>
        <taxon>Aspidochirotacea</taxon>
        <taxon>Aspidochirotida</taxon>
        <taxon>Holothuriidae</taxon>
        <taxon>Holothuria</taxon>
    </lineage>
</organism>
<feature type="compositionally biased region" description="Polar residues" evidence="4">
    <location>
        <begin position="894"/>
        <end position="919"/>
    </location>
</feature>
<protein>
    <submittedName>
        <fullName evidence="7">Filamin-A</fullName>
    </submittedName>
</protein>
<sequence>MSNCRRRRQEVQSSSQEVRDAVQMSVSWIYKQGAGLFYQLFYLICLLRYLNFVPILFKIFKAVSRRSTDDSQLKYGLADSIVYRANFTERLVNLFKSEASKRDFLLSWVRRKLPDQNVRNFNQSWCSGIALCALAEATKPGTCPRYDLLLPGEDVNNCRLGMKLIRRSFGILEPMDPEEMAIPDLIDEDVIVSYIAMIRYASMVPNRSSNTSQTVTYSSGKENENGLPAIQECEASGSGLVTAIVGRRAKFNVTKPTYIKKKLTIKIEGPNGENTHRLIEDLSTDDQVQQYSEDIEGILSNAGEYSTKATGAIDFDYQKIKVGYYQISYTPPSAGLYQLSVFWGGEHITNSPFSIKVLKTKSVHPQVKKSVSFSSNAEGSTEGSMNIEPLPSEPPVRARRQSLFRQAHVSSTNKDSHPSTCSSSAISMSSSQDLYRTTSLLASSCDDRLSPSISLNRSSSILSSSGDRQGTLRTRRRVIKRVVKGPDGKDEVYYPSSSEQSFQRSSDLGSLSLSLSVSCDDRLSPYPSRSPSPSPVFLAPAPTLASVERQISRFAQRSAQLILSGAFYELSKDVIFASSNLNKQEKPSGGEVLKVVRKEMKNHPSLTETQDTTSSSFLDGISIKTDSMVDDVFDTSLSTESSDRYEVVRPIFDSSNSSNDRYHPTYSRPRYESETYFRPITHDQADIPQTSRNPKWRSRSESDNPKSSDGEKLSSDNIPSGFTCFRPVSRKVGNSSRQAAGRGTGHVVHTTAIEGHVRHPKLKSRRLKEQSHQETQCSADEIKRITGWVSRRERFKSVHNMKEVKSRDLIISKDQLSTAFQTSVKEEMTTEEGQSGNEPQKDSKGEPSHVELSRTRAVSEPIEHGVRRPQMQPRSKSFGKQSTFDSGYSDENGHNGTHSTLFSENTAHCENGPTTTRSSPDGDTHAPSKEKNSSEMKFPKTENGHVEEVPSGQETGTVTKGSVNGSDTLISDKLEQDKISQGKKHNQLEIFPTKENNSNTEGQKPSNDTKESVTIMKFFNQNSTVDSAQPFSTYWDELIYHLENDPKFPVHEFISRVKNISMDVDPNDSLTSKVNQGITSENFDTNGNRVVVNKDVNENSSRNPPRTDSENAVRPNCCRAQGCGLQRGTVGSKNNFQVCTQDAGDGSLSVSIRGPRRHAVTECSVIYTGDDFYEVLYDVSLAGFYVISVKWADLHISDSPFIVKVSF</sequence>
<feature type="region of interest" description="Disordered" evidence="4">
    <location>
        <begin position="406"/>
        <end position="425"/>
    </location>
</feature>
<accession>A0A9Q1C186</accession>
<feature type="region of interest" description="Disordered" evidence="4">
    <location>
        <begin position="653"/>
        <end position="728"/>
    </location>
</feature>
<feature type="transmembrane region" description="Helical" evidence="5">
    <location>
        <begin position="36"/>
        <end position="57"/>
    </location>
</feature>
<dbReference type="InterPro" id="IPR036872">
    <property type="entry name" value="CH_dom_sf"/>
</dbReference>
<keyword evidence="5" id="KW-1133">Transmembrane helix</keyword>
<feature type="compositionally biased region" description="Basic and acidic residues" evidence="4">
    <location>
        <begin position="839"/>
        <end position="854"/>
    </location>
</feature>
<proteinExistence type="inferred from homology"/>
<dbReference type="InterPro" id="IPR013783">
    <property type="entry name" value="Ig-like_fold"/>
</dbReference>
<feature type="compositionally biased region" description="Polar residues" evidence="4">
    <location>
        <begin position="952"/>
        <end position="969"/>
    </location>
</feature>
<evidence type="ECO:0000259" key="6">
    <source>
        <dbReference type="PROSITE" id="PS50021"/>
    </source>
</evidence>
<dbReference type="InterPro" id="IPR044801">
    <property type="entry name" value="Filamin"/>
</dbReference>
<feature type="repeat" description="Filamin" evidence="3">
    <location>
        <begin position="231"/>
        <end position="357"/>
    </location>
</feature>
<keyword evidence="8" id="KW-1185">Reference proteome</keyword>
<dbReference type="Pfam" id="PF00307">
    <property type="entry name" value="CH"/>
    <property type="match status" value="1"/>
</dbReference>
<feature type="region of interest" description="Disordered" evidence="4">
    <location>
        <begin position="757"/>
        <end position="778"/>
    </location>
</feature>
<dbReference type="Proteomes" id="UP001152320">
    <property type="component" value="Chromosome 9"/>
</dbReference>
<dbReference type="InterPro" id="IPR017868">
    <property type="entry name" value="Filamin/ABP280_repeat-like"/>
</dbReference>
<feature type="compositionally biased region" description="Polar residues" evidence="4">
    <location>
        <begin position="994"/>
        <end position="1006"/>
    </location>
</feature>
<dbReference type="SUPFAM" id="SSF81296">
    <property type="entry name" value="E set domains"/>
    <property type="match status" value="2"/>
</dbReference>
<dbReference type="PANTHER" id="PTHR38537">
    <property type="entry name" value="JITTERBUG, ISOFORM N"/>
    <property type="match status" value="1"/>
</dbReference>
<dbReference type="InterPro" id="IPR014756">
    <property type="entry name" value="Ig_E-set"/>
</dbReference>
<dbReference type="AlphaFoldDB" id="A0A9Q1C186"/>
<keyword evidence="5" id="KW-0812">Transmembrane</keyword>
<dbReference type="Gene3D" id="2.60.40.10">
    <property type="entry name" value="Immunoglobulins"/>
    <property type="match status" value="2"/>
</dbReference>
<feature type="repeat" description="Filamin" evidence="3">
    <location>
        <begin position="1110"/>
        <end position="1205"/>
    </location>
</feature>
<dbReference type="SUPFAM" id="SSF47576">
    <property type="entry name" value="Calponin-homology domain, CH-domain"/>
    <property type="match status" value="1"/>
</dbReference>
<name>A0A9Q1C186_HOLLE</name>
<keyword evidence="2" id="KW-0677">Repeat</keyword>
<dbReference type="PROSITE" id="PS50021">
    <property type="entry name" value="CH"/>
    <property type="match status" value="1"/>
</dbReference>
<feature type="compositionally biased region" description="Polar residues" evidence="4">
    <location>
        <begin position="369"/>
        <end position="384"/>
    </location>
</feature>
<evidence type="ECO:0000256" key="2">
    <source>
        <dbReference type="ARBA" id="ARBA00022737"/>
    </source>
</evidence>
<evidence type="ECO:0000313" key="8">
    <source>
        <dbReference type="Proteomes" id="UP001152320"/>
    </source>
</evidence>
<evidence type="ECO:0000256" key="1">
    <source>
        <dbReference type="ARBA" id="ARBA00009238"/>
    </source>
</evidence>
<gene>
    <name evidence="7" type="ORF">HOLleu_20061</name>
</gene>
<feature type="region of interest" description="Disordered" evidence="4">
    <location>
        <begin position="369"/>
        <end position="394"/>
    </location>
</feature>
<feature type="compositionally biased region" description="Basic and acidic residues" evidence="4">
    <location>
        <begin position="970"/>
        <end position="980"/>
    </location>
</feature>
<reference evidence="7" key="1">
    <citation type="submission" date="2021-10" db="EMBL/GenBank/DDBJ databases">
        <title>Tropical sea cucumber genome reveals ecological adaptation and Cuvierian tubules defense mechanism.</title>
        <authorList>
            <person name="Chen T."/>
        </authorList>
    </citation>
    <scope>NUCLEOTIDE SEQUENCE</scope>
    <source>
        <strain evidence="7">Nanhai2018</strain>
        <tissue evidence="7">Muscle</tissue>
    </source>
</reference>
<dbReference type="SMART" id="SM00033">
    <property type="entry name" value="CH"/>
    <property type="match status" value="1"/>
</dbReference>
<evidence type="ECO:0000313" key="7">
    <source>
        <dbReference type="EMBL" id="KAJ8036171.1"/>
    </source>
</evidence>
<feature type="domain" description="Calponin-homology (CH)" evidence="6">
    <location>
        <begin position="99"/>
        <end position="203"/>
    </location>
</feature>
<dbReference type="SMART" id="SM00557">
    <property type="entry name" value="IG_FLMN"/>
    <property type="match status" value="2"/>
</dbReference>
<dbReference type="PANTHER" id="PTHR38537:SF8">
    <property type="entry name" value="FILAMIN-A"/>
    <property type="match status" value="1"/>
</dbReference>
<dbReference type="PROSITE" id="PS50194">
    <property type="entry name" value="FILAMIN_REPEAT"/>
    <property type="match status" value="2"/>
</dbReference>
<dbReference type="InterPro" id="IPR001715">
    <property type="entry name" value="CH_dom"/>
</dbReference>
<dbReference type="OrthoDB" id="10012602at2759"/>
<comment type="similarity">
    <text evidence="1">Belongs to the filamin family.</text>
</comment>